<evidence type="ECO:0000313" key="14">
    <source>
        <dbReference type="Proteomes" id="UP000014760"/>
    </source>
</evidence>
<keyword evidence="7" id="KW-0675">Receptor</keyword>
<dbReference type="EnsemblMetazoa" id="CapteT198496">
    <property type="protein sequence ID" value="CapteP198496"/>
    <property type="gene ID" value="CapteG198496"/>
</dbReference>
<name>R7ULM0_CAPTE</name>
<evidence type="ECO:0000313" key="13">
    <source>
        <dbReference type="EnsemblMetazoa" id="CapteP198496"/>
    </source>
</evidence>
<organism evidence="12">
    <name type="scientific">Capitella teleta</name>
    <name type="common">Polychaete worm</name>
    <dbReference type="NCBI Taxonomy" id="283909"/>
    <lineage>
        <taxon>Eukaryota</taxon>
        <taxon>Metazoa</taxon>
        <taxon>Spiralia</taxon>
        <taxon>Lophotrochozoa</taxon>
        <taxon>Annelida</taxon>
        <taxon>Polychaeta</taxon>
        <taxon>Sedentaria</taxon>
        <taxon>Scolecida</taxon>
        <taxon>Capitellidae</taxon>
        <taxon>Capitella</taxon>
    </lineage>
</organism>
<dbReference type="PANTHER" id="PTHR24246:SF27">
    <property type="entry name" value="ADENOSINE RECEPTOR, ISOFORM A"/>
    <property type="match status" value="1"/>
</dbReference>
<feature type="transmembrane region" description="Helical" evidence="10">
    <location>
        <begin position="20"/>
        <end position="49"/>
    </location>
</feature>
<evidence type="ECO:0000256" key="7">
    <source>
        <dbReference type="ARBA" id="ARBA00023170"/>
    </source>
</evidence>
<protein>
    <recommendedName>
        <fullName evidence="11">G-protein coupled receptors family 1 profile domain-containing protein</fullName>
    </recommendedName>
</protein>
<evidence type="ECO:0000256" key="5">
    <source>
        <dbReference type="ARBA" id="ARBA00023040"/>
    </source>
</evidence>
<feature type="transmembrane region" description="Helical" evidence="10">
    <location>
        <begin position="189"/>
        <end position="210"/>
    </location>
</feature>
<dbReference type="Gene3D" id="1.20.1070.10">
    <property type="entry name" value="Rhodopsin 7-helix transmembrane proteins"/>
    <property type="match status" value="1"/>
</dbReference>
<keyword evidence="4 10" id="KW-1133">Transmembrane helix</keyword>
<dbReference type="PANTHER" id="PTHR24246">
    <property type="entry name" value="OLFACTORY RECEPTOR AND ADENOSINE RECEPTOR"/>
    <property type="match status" value="1"/>
</dbReference>
<dbReference type="CDD" id="cd00637">
    <property type="entry name" value="7tm_classA_rhodopsin-like"/>
    <property type="match status" value="1"/>
</dbReference>
<feature type="domain" description="G-protein coupled receptors family 1 profile" evidence="11">
    <location>
        <begin position="35"/>
        <end position="290"/>
    </location>
</feature>
<dbReference type="GO" id="GO:0004930">
    <property type="term" value="F:G protein-coupled receptor activity"/>
    <property type="evidence" value="ECO:0007669"/>
    <property type="project" value="UniProtKB-KW"/>
</dbReference>
<keyword evidence="5" id="KW-0297">G-protein coupled receptor</keyword>
<keyword evidence="3 10" id="KW-0812">Transmembrane</keyword>
<dbReference type="HOGENOM" id="CLU_063530_0_0_1"/>
<evidence type="ECO:0000256" key="6">
    <source>
        <dbReference type="ARBA" id="ARBA00023136"/>
    </source>
</evidence>
<keyword evidence="6 10" id="KW-0472">Membrane</keyword>
<dbReference type="InterPro" id="IPR000276">
    <property type="entry name" value="GPCR_Rhodpsn"/>
</dbReference>
<evidence type="ECO:0000256" key="3">
    <source>
        <dbReference type="ARBA" id="ARBA00022692"/>
    </source>
</evidence>
<dbReference type="AlphaFoldDB" id="R7ULM0"/>
<evidence type="ECO:0000256" key="1">
    <source>
        <dbReference type="ARBA" id="ARBA00004651"/>
    </source>
</evidence>
<evidence type="ECO:0000256" key="9">
    <source>
        <dbReference type="ARBA" id="ARBA00023224"/>
    </source>
</evidence>
<feature type="transmembrane region" description="Helical" evidence="10">
    <location>
        <begin position="139"/>
        <end position="163"/>
    </location>
</feature>
<dbReference type="OMA" id="MAANFTH"/>
<dbReference type="EMBL" id="KB302059">
    <property type="protein sequence ID" value="ELU04837.1"/>
    <property type="molecule type" value="Genomic_DNA"/>
</dbReference>
<keyword evidence="14" id="KW-1185">Reference proteome</keyword>
<evidence type="ECO:0000256" key="4">
    <source>
        <dbReference type="ARBA" id="ARBA00022989"/>
    </source>
</evidence>
<feature type="transmembrane region" description="Helical" evidence="10">
    <location>
        <begin position="231"/>
        <end position="250"/>
    </location>
</feature>
<keyword evidence="8" id="KW-0325">Glycoprotein</keyword>
<dbReference type="PROSITE" id="PS50262">
    <property type="entry name" value="G_PROTEIN_RECEP_F1_2"/>
    <property type="match status" value="1"/>
</dbReference>
<keyword evidence="9" id="KW-0807">Transducer</keyword>
<accession>R7ULM0</accession>
<dbReference type="Pfam" id="PF00001">
    <property type="entry name" value="7tm_1"/>
    <property type="match status" value="1"/>
</dbReference>
<gene>
    <name evidence="12" type="ORF">CAPTEDRAFT_198496</name>
</gene>
<evidence type="ECO:0000256" key="10">
    <source>
        <dbReference type="SAM" id="Phobius"/>
    </source>
</evidence>
<dbReference type="SUPFAM" id="SSF81321">
    <property type="entry name" value="Family A G protein-coupled receptor-like"/>
    <property type="match status" value="1"/>
</dbReference>
<evidence type="ECO:0000313" key="12">
    <source>
        <dbReference type="EMBL" id="ELU04837.1"/>
    </source>
</evidence>
<dbReference type="STRING" id="283909.R7ULM0"/>
<evidence type="ECO:0000259" key="11">
    <source>
        <dbReference type="PROSITE" id="PS50262"/>
    </source>
</evidence>
<sequence length="310" mass="33952">MEGTTAITDPQSSTPLFSVLVSGVVCIECIAAILLNTLTISAIVICGLGKRSATHLFIASLSVSDLLSGVNILCFQVQRWLVDWIGSNSGLAATSWLNAVLAGIALPSSLQTSLVIGIDRALATSKPIKYKTLMSLRNAKLIILFQWILASVMVCIPAIYKYIGLDAAQRNKMIVQPPEIFPDSFNRHVALPMTYLNVTSITLLYIKVFLSYKKAIGKIEVSADPVISRKLTRTAMIVTTLLIICWTPLAVVSSLPVPDQDTQAFIAYTAAYKCVFIFLLLPAYLNNIIYALQHKDYKRAYMKVLGFKLG</sequence>
<dbReference type="InterPro" id="IPR017452">
    <property type="entry name" value="GPCR_Rhodpsn_7TM"/>
</dbReference>
<feature type="transmembrane region" description="Helical" evidence="10">
    <location>
        <begin position="56"/>
        <end position="78"/>
    </location>
</feature>
<reference evidence="14" key="1">
    <citation type="submission" date="2012-12" db="EMBL/GenBank/DDBJ databases">
        <authorList>
            <person name="Hellsten U."/>
            <person name="Grimwood J."/>
            <person name="Chapman J.A."/>
            <person name="Shapiro H."/>
            <person name="Aerts A."/>
            <person name="Otillar R.P."/>
            <person name="Terry A.Y."/>
            <person name="Boore J.L."/>
            <person name="Simakov O."/>
            <person name="Marletaz F."/>
            <person name="Cho S.-J."/>
            <person name="Edsinger-Gonzales E."/>
            <person name="Havlak P."/>
            <person name="Kuo D.-H."/>
            <person name="Larsson T."/>
            <person name="Lv J."/>
            <person name="Arendt D."/>
            <person name="Savage R."/>
            <person name="Osoegawa K."/>
            <person name="de Jong P."/>
            <person name="Lindberg D.R."/>
            <person name="Seaver E.C."/>
            <person name="Weisblat D.A."/>
            <person name="Putnam N.H."/>
            <person name="Grigoriev I.V."/>
            <person name="Rokhsar D.S."/>
        </authorList>
    </citation>
    <scope>NUCLEOTIDE SEQUENCE</scope>
    <source>
        <strain evidence="14">I ESC-2004</strain>
    </source>
</reference>
<comment type="subcellular location">
    <subcellularLocation>
        <location evidence="1">Cell membrane</location>
        <topology evidence="1">Multi-pass membrane protein</topology>
    </subcellularLocation>
</comment>
<dbReference type="Proteomes" id="UP000014760">
    <property type="component" value="Unassembled WGS sequence"/>
</dbReference>
<keyword evidence="2" id="KW-1003">Cell membrane</keyword>
<reference evidence="12 14" key="2">
    <citation type="journal article" date="2013" name="Nature">
        <title>Insights into bilaterian evolution from three spiralian genomes.</title>
        <authorList>
            <person name="Simakov O."/>
            <person name="Marletaz F."/>
            <person name="Cho S.J."/>
            <person name="Edsinger-Gonzales E."/>
            <person name="Havlak P."/>
            <person name="Hellsten U."/>
            <person name="Kuo D.H."/>
            <person name="Larsson T."/>
            <person name="Lv J."/>
            <person name="Arendt D."/>
            <person name="Savage R."/>
            <person name="Osoegawa K."/>
            <person name="de Jong P."/>
            <person name="Grimwood J."/>
            <person name="Chapman J.A."/>
            <person name="Shapiro H."/>
            <person name="Aerts A."/>
            <person name="Otillar R.P."/>
            <person name="Terry A.Y."/>
            <person name="Boore J.L."/>
            <person name="Grigoriev I.V."/>
            <person name="Lindberg D.R."/>
            <person name="Seaver E.C."/>
            <person name="Weisblat D.A."/>
            <person name="Putnam N.H."/>
            <person name="Rokhsar D.S."/>
        </authorList>
    </citation>
    <scope>NUCLEOTIDE SEQUENCE</scope>
    <source>
        <strain evidence="12 14">I ESC-2004</strain>
    </source>
</reference>
<reference evidence="13" key="3">
    <citation type="submission" date="2015-06" db="UniProtKB">
        <authorList>
            <consortium name="EnsemblMetazoa"/>
        </authorList>
    </citation>
    <scope>IDENTIFICATION</scope>
</reference>
<proteinExistence type="predicted"/>
<dbReference type="PRINTS" id="PR00237">
    <property type="entry name" value="GPCRRHODOPSN"/>
</dbReference>
<evidence type="ECO:0000256" key="2">
    <source>
        <dbReference type="ARBA" id="ARBA00022475"/>
    </source>
</evidence>
<dbReference type="EMBL" id="AMQN01008046">
    <property type="status" value="NOT_ANNOTATED_CDS"/>
    <property type="molecule type" value="Genomic_DNA"/>
</dbReference>
<dbReference type="GO" id="GO:0005886">
    <property type="term" value="C:plasma membrane"/>
    <property type="evidence" value="ECO:0007669"/>
    <property type="project" value="UniProtKB-SubCell"/>
</dbReference>
<feature type="transmembrane region" description="Helical" evidence="10">
    <location>
        <begin position="270"/>
        <end position="292"/>
    </location>
</feature>
<evidence type="ECO:0000256" key="8">
    <source>
        <dbReference type="ARBA" id="ARBA00023180"/>
    </source>
</evidence>